<proteinExistence type="predicted"/>
<name>A0ABM8DMJ6_9BACT</name>
<dbReference type="InterPro" id="IPR008972">
    <property type="entry name" value="Cupredoxin"/>
</dbReference>
<organism evidence="1 2">
    <name type="scientific">Geothrix oryzae</name>
    <dbReference type="NCBI Taxonomy" id="2927975"/>
    <lineage>
        <taxon>Bacteria</taxon>
        <taxon>Pseudomonadati</taxon>
        <taxon>Acidobacteriota</taxon>
        <taxon>Holophagae</taxon>
        <taxon>Holophagales</taxon>
        <taxon>Holophagaceae</taxon>
        <taxon>Geothrix</taxon>
    </lineage>
</organism>
<dbReference type="Gene3D" id="2.60.40.420">
    <property type="entry name" value="Cupredoxins - blue copper proteins"/>
    <property type="match status" value="1"/>
</dbReference>
<protein>
    <recommendedName>
        <fullName evidence="3">Plastocyanin</fullName>
    </recommendedName>
</protein>
<keyword evidence="2" id="KW-1185">Reference proteome</keyword>
<evidence type="ECO:0008006" key="3">
    <source>
        <dbReference type="Google" id="ProtNLM"/>
    </source>
</evidence>
<sequence length="221" mass="24664">MSRIRGLLLLAAAWPILAGELKGPVTILRKDGRRLEALADGLAMLEPLGPKPRLEKRPLTRIRTLGKRFVPRVSWTTPGSEVAFPNLDHILHNVFSPCCANPFDTGTYRPGDSPRITVQKPGLVKLYCNVHNGMNAFLWVVETPWVQPLDARAGLDFRELPPGPYRLRIWHPETGEKVWMVSIGEGTTRGGWTLSATLPALEPHKNKFGQDYPPAKDESSY</sequence>
<dbReference type="Proteomes" id="UP001242010">
    <property type="component" value="Chromosome"/>
</dbReference>
<gene>
    <name evidence="1" type="ORF">GETHOR_02080</name>
</gene>
<dbReference type="EMBL" id="AP027079">
    <property type="protein sequence ID" value="BDU68107.1"/>
    <property type="molecule type" value="Genomic_DNA"/>
</dbReference>
<dbReference type="SUPFAM" id="SSF49503">
    <property type="entry name" value="Cupredoxins"/>
    <property type="match status" value="1"/>
</dbReference>
<reference evidence="2" key="1">
    <citation type="journal article" date="2023" name="Int. J. Syst. Evol. Microbiol.">
        <title>Mesoterricola silvestris gen. nov., sp. nov., Mesoterricola sediminis sp. nov., Geothrix oryzae sp. nov., Geothrix edaphica sp. nov., Geothrix rubra sp. nov., and Geothrix limicola sp. nov., six novel members of Acidobacteriota isolated from soils.</title>
        <authorList>
            <person name="Itoh H."/>
            <person name="Sugisawa Y."/>
            <person name="Mise K."/>
            <person name="Xu Z."/>
            <person name="Kuniyasu M."/>
            <person name="Ushijima N."/>
            <person name="Kawano K."/>
            <person name="Kobayashi E."/>
            <person name="Shiratori Y."/>
            <person name="Masuda Y."/>
            <person name="Senoo K."/>
        </authorList>
    </citation>
    <scope>NUCLEOTIDE SEQUENCE [LARGE SCALE GENOMIC DNA]</scope>
    <source>
        <strain evidence="2">Red222</strain>
    </source>
</reference>
<accession>A0ABM8DMJ6</accession>
<evidence type="ECO:0000313" key="2">
    <source>
        <dbReference type="Proteomes" id="UP001242010"/>
    </source>
</evidence>
<evidence type="ECO:0000313" key="1">
    <source>
        <dbReference type="EMBL" id="BDU68107.1"/>
    </source>
</evidence>
<dbReference type="RefSeq" id="WP_286354732.1">
    <property type="nucleotide sequence ID" value="NZ_AP027079.1"/>
</dbReference>